<sequence>MYISLTASEPHASRFASCIILHWLYFLSSSYALRLSRIHPFFDSNAVCTATNSIYQLTIHSYDIGFPLCTMKPYDVNHTCGCSQAGSLSSKSELPSSHDYAVIMQQALLFVYSEDAGMDRWCPNLGYIYACINRNGANEPQPRAPPLCPFSICACYNPRSPLHGS</sequence>
<proteinExistence type="predicted"/>
<organism evidence="1 2">
    <name type="scientific">Fusarium fujikuroi</name>
    <name type="common">Bakanae and foot rot disease fungus</name>
    <name type="synonym">Gibberella fujikuroi</name>
    <dbReference type="NCBI Taxonomy" id="5127"/>
    <lineage>
        <taxon>Eukaryota</taxon>
        <taxon>Fungi</taxon>
        <taxon>Dikarya</taxon>
        <taxon>Ascomycota</taxon>
        <taxon>Pezizomycotina</taxon>
        <taxon>Sordariomycetes</taxon>
        <taxon>Hypocreomycetidae</taxon>
        <taxon>Hypocreales</taxon>
        <taxon>Nectriaceae</taxon>
        <taxon>Fusarium</taxon>
        <taxon>Fusarium fujikuroi species complex</taxon>
    </lineage>
</organism>
<evidence type="ECO:0000313" key="1">
    <source>
        <dbReference type="EMBL" id="VTT71803.1"/>
    </source>
</evidence>
<accession>A0A9Q9RNW3</accession>
<reference evidence="1" key="1">
    <citation type="submission" date="2019-05" db="EMBL/GenBank/DDBJ databases">
        <authorList>
            <person name="Piombo E."/>
        </authorList>
    </citation>
    <scope>NUCLEOTIDE SEQUENCE</scope>
    <source>
        <strain evidence="1">C2S</strain>
    </source>
</reference>
<protein>
    <submittedName>
        <fullName evidence="1">Uncharacterized protein</fullName>
    </submittedName>
</protein>
<gene>
    <name evidence="1" type="ORF">C2S_1495</name>
</gene>
<evidence type="ECO:0000313" key="2">
    <source>
        <dbReference type="Proteomes" id="UP000760494"/>
    </source>
</evidence>
<name>A0A9Q9RNW3_FUSFU</name>
<dbReference type="EMBL" id="CABFJX010000334">
    <property type="protein sequence ID" value="VTT71803.1"/>
    <property type="molecule type" value="Genomic_DNA"/>
</dbReference>
<dbReference type="Proteomes" id="UP000760494">
    <property type="component" value="Unassembled WGS sequence"/>
</dbReference>
<dbReference type="AlphaFoldDB" id="A0A9Q9RNW3"/>
<comment type="caution">
    <text evidence="1">The sequence shown here is derived from an EMBL/GenBank/DDBJ whole genome shotgun (WGS) entry which is preliminary data.</text>
</comment>